<dbReference type="InterPro" id="IPR050206">
    <property type="entry name" value="FtsK/SpoIIIE/SftA"/>
</dbReference>
<dbReference type="EMBL" id="AFBQ01000025">
    <property type="protein sequence ID" value="EHY32406.1"/>
    <property type="molecule type" value="Genomic_DNA"/>
</dbReference>
<dbReference type="GO" id="GO:0007059">
    <property type="term" value="P:chromosome segregation"/>
    <property type="evidence" value="ECO:0007669"/>
    <property type="project" value="UniProtKB-KW"/>
</dbReference>
<dbReference type="Gene3D" id="3.40.50.300">
    <property type="entry name" value="P-loop containing nucleotide triphosphate hydrolases"/>
    <property type="match status" value="1"/>
</dbReference>
<feature type="transmembrane region" description="Helical" evidence="17">
    <location>
        <begin position="187"/>
        <end position="209"/>
    </location>
</feature>
<keyword evidence="4" id="KW-1003">Cell membrane</keyword>
<feature type="region of interest" description="Disordered" evidence="16">
    <location>
        <begin position="709"/>
        <end position="735"/>
    </location>
</feature>
<keyword evidence="12 17" id="KW-0472">Membrane</keyword>
<dbReference type="InterPro" id="IPR041027">
    <property type="entry name" value="FtsK_alpha"/>
</dbReference>
<evidence type="ECO:0000256" key="17">
    <source>
        <dbReference type="SAM" id="Phobius"/>
    </source>
</evidence>
<name>H3KBV3_9BURK</name>
<dbReference type="Gene3D" id="3.30.980.40">
    <property type="match status" value="1"/>
</dbReference>
<comment type="similarity">
    <text evidence="3">Belongs to the FtsK/SpoIIIE/SftA family.</text>
</comment>
<dbReference type="Pfam" id="PF09397">
    <property type="entry name" value="FtsK_gamma"/>
    <property type="match status" value="1"/>
</dbReference>
<protein>
    <submittedName>
        <fullName evidence="19">FtsK/SpoIIIE family protein</fullName>
    </submittedName>
</protein>
<dbReference type="GO" id="GO:0051301">
    <property type="term" value="P:cell division"/>
    <property type="evidence" value="ECO:0007669"/>
    <property type="project" value="UniProtKB-KW"/>
</dbReference>
<dbReference type="RefSeq" id="WP_008540580.1">
    <property type="nucleotide sequence ID" value="NZ_JH604858.1"/>
</dbReference>
<dbReference type="InterPro" id="IPR025199">
    <property type="entry name" value="FtsK_4TM"/>
</dbReference>
<dbReference type="InterPro" id="IPR018541">
    <property type="entry name" value="Ftsk_gamma"/>
</dbReference>
<dbReference type="GO" id="GO:0003677">
    <property type="term" value="F:DNA binding"/>
    <property type="evidence" value="ECO:0007669"/>
    <property type="project" value="UniProtKB-KW"/>
</dbReference>
<dbReference type="OrthoDB" id="9807790at2"/>
<comment type="subcellular location">
    <subcellularLocation>
        <location evidence="1">Cell inner membrane</location>
    </subcellularLocation>
    <subcellularLocation>
        <location evidence="2">Cell membrane</location>
        <topology evidence="2">Multi-pass membrane protein</topology>
    </subcellularLocation>
</comment>
<evidence type="ECO:0000256" key="11">
    <source>
        <dbReference type="ARBA" id="ARBA00023125"/>
    </source>
</evidence>
<evidence type="ECO:0000256" key="7">
    <source>
        <dbReference type="ARBA" id="ARBA00022741"/>
    </source>
</evidence>
<evidence type="ECO:0000256" key="4">
    <source>
        <dbReference type="ARBA" id="ARBA00022475"/>
    </source>
</evidence>
<dbReference type="SUPFAM" id="SSF52540">
    <property type="entry name" value="P-loop containing nucleoside triphosphate hydrolases"/>
    <property type="match status" value="1"/>
</dbReference>
<organism evidence="19 20">
    <name type="scientific">Sutterella parvirubra YIT 11816</name>
    <dbReference type="NCBI Taxonomy" id="762967"/>
    <lineage>
        <taxon>Bacteria</taxon>
        <taxon>Pseudomonadati</taxon>
        <taxon>Pseudomonadota</taxon>
        <taxon>Betaproteobacteria</taxon>
        <taxon>Burkholderiales</taxon>
        <taxon>Sutterellaceae</taxon>
        <taxon>Sutterella</taxon>
    </lineage>
</organism>
<accession>H3KBV3</accession>
<feature type="compositionally biased region" description="Low complexity" evidence="16">
    <location>
        <begin position="273"/>
        <end position="282"/>
    </location>
</feature>
<evidence type="ECO:0000256" key="16">
    <source>
        <dbReference type="SAM" id="MobiDB-lite"/>
    </source>
</evidence>
<dbReference type="PATRIC" id="fig|762967.3.peg.170"/>
<evidence type="ECO:0000256" key="6">
    <source>
        <dbReference type="ARBA" id="ARBA00022692"/>
    </source>
</evidence>
<dbReference type="STRING" id="762967.HMPREF9440_00200"/>
<keyword evidence="20" id="KW-1185">Reference proteome</keyword>
<feature type="domain" description="FtsK" evidence="18">
    <location>
        <begin position="441"/>
        <end position="651"/>
    </location>
</feature>
<dbReference type="InterPro" id="IPR002543">
    <property type="entry name" value="FtsK_dom"/>
</dbReference>
<proteinExistence type="inferred from homology"/>
<dbReference type="SUPFAM" id="SSF46785">
    <property type="entry name" value="Winged helix' DNA-binding domain"/>
    <property type="match status" value="1"/>
</dbReference>
<feature type="binding site" evidence="15">
    <location>
        <begin position="458"/>
        <end position="465"/>
    </location>
    <ligand>
        <name>ATP</name>
        <dbReference type="ChEBI" id="CHEBI:30616"/>
    </ligand>
</feature>
<comment type="function">
    <text evidence="14">Essential cell division protein that coordinates cell division and chromosome segregation. The N-terminus is involved in assembly of the cell-division machinery. The C-terminus functions as a DNA motor that moves dsDNA in an ATP-dependent manner towards the dif recombination site, which is located within the replication terminus region. Translocation stops specifically at Xer-dif sites, where FtsK interacts with the Xer recombinase, allowing activation of chromosome unlinking by recombination. FtsK orienting polar sequences (KOPS) guide the direction of DNA translocation. FtsK can remove proteins from DNA as it translocates, but translocation stops specifically at XerCD-dif site, thereby preventing removal of XerC and XerD from dif.</text>
</comment>
<dbReference type="InterPro" id="IPR027417">
    <property type="entry name" value="P-loop_NTPase"/>
</dbReference>
<dbReference type="CDD" id="cd01127">
    <property type="entry name" value="TrwB_TraG_TraD_VirD4"/>
    <property type="match status" value="1"/>
</dbReference>
<comment type="caution">
    <text evidence="19">The sequence shown here is derived from an EMBL/GenBank/DDBJ whole genome shotgun (WGS) entry which is preliminary data.</text>
</comment>
<evidence type="ECO:0000256" key="10">
    <source>
        <dbReference type="ARBA" id="ARBA00022989"/>
    </source>
</evidence>
<dbReference type="InterPro" id="IPR036388">
    <property type="entry name" value="WH-like_DNA-bd_sf"/>
</dbReference>
<keyword evidence="8" id="KW-0159">Chromosome partition</keyword>
<keyword evidence="13" id="KW-0131">Cell cycle</keyword>
<dbReference type="PROSITE" id="PS50901">
    <property type="entry name" value="FTSK"/>
    <property type="match status" value="1"/>
</dbReference>
<evidence type="ECO:0000313" key="20">
    <source>
        <dbReference type="Proteomes" id="UP000004956"/>
    </source>
</evidence>
<dbReference type="Pfam" id="PF01580">
    <property type="entry name" value="FtsK_SpoIIIE"/>
    <property type="match status" value="1"/>
</dbReference>
<feature type="transmembrane region" description="Helical" evidence="17">
    <location>
        <begin position="97"/>
        <end position="119"/>
    </location>
</feature>
<evidence type="ECO:0000256" key="14">
    <source>
        <dbReference type="ARBA" id="ARBA00024784"/>
    </source>
</evidence>
<evidence type="ECO:0000256" key="3">
    <source>
        <dbReference type="ARBA" id="ARBA00006474"/>
    </source>
</evidence>
<keyword evidence="9 15" id="KW-0067">ATP-binding</keyword>
<keyword evidence="10 17" id="KW-1133">Transmembrane helix</keyword>
<dbReference type="Pfam" id="PF13491">
    <property type="entry name" value="FtsK_4TM"/>
    <property type="match status" value="1"/>
</dbReference>
<evidence type="ECO:0000256" key="2">
    <source>
        <dbReference type="ARBA" id="ARBA00004651"/>
    </source>
</evidence>
<dbReference type="GO" id="GO:0005886">
    <property type="term" value="C:plasma membrane"/>
    <property type="evidence" value="ECO:0007669"/>
    <property type="project" value="UniProtKB-SubCell"/>
</dbReference>
<dbReference type="Proteomes" id="UP000004956">
    <property type="component" value="Unassembled WGS sequence"/>
</dbReference>
<dbReference type="SMART" id="SM00843">
    <property type="entry name" value="Ftsk_gamma"/>
    <property type="match status" value="1"/>
</dbReference>
<sequence length="797" mass="86223">MAKKNIRTKKNGTGRGADAERRRELLRQVGSAARRAVVGLARTLWAWSWCFALLAGIVVAASLGTYDHNDPAFFASTAQAVTNTCGLWGAWLADLMFGTFGLSAWWFVPGFLMIAIFAMRTFLRRQRGESDPERLNPPHVSAGVGFVSLLIGSTSLEALRIRRFEVPLPAEPGGILGNALAFAVEHYIGTALATVLFFTMVAVGVSLLFDFSWVDVSEKIGDLIDRHLFSRFGAKKEEAEEVSEPDPVPVPIVEERVRPLQIIKPAEPEVEEPAASAPEPVATGGTIPPAPKPARPAPAQKRGPVALPSLGLLEDPPSNQRGTDEEAIGMTSRLIVSKLKSYNIEAAVMGAQPGPVITQYWLEPGPGVKGSQIENARDDLRRALGVQAVRVVLSIPGTSYIGLEVPNPVRQMVRLKEILNDEAYTASKSMLTLALGKDIAGRPFTMNLAKAPHLLVAGTTGSGKSVGINAMILSLLYRTDPSQLRLVLIDPKMLEFSLYNGIPHLLCPVVTDMNKAASALKWLTREMDERYAVMSRVGVRHFTSYNEKVQEAIDRGQPIRDPMAAPEDPNAGTLEPWPYIVCVVDELADLMLTNRKEVEGEITRLTQKARAAGIHLILATQRPSVDVVTSLIKANVPTRISFQVASAIDSRVILGEAGAEQLLGNGDMLLHRPGDQGATRIQGCFVADGEVQRVVDELKKMGSPNYVDAVTEEASDDDGGDGMGEAGGRRSGESDPLYDKAVEVVLTEKRASISYVQRCLGVGYNRAANLLEAMEEAGIVSKPNGMGKRQILVPTRD</sequence>
<gene>
    <name evidence="19" type="ORF">HMPREF9440_00200</name>
</gene>
<evidence type="ECO:0000259" key="18">
    <source>
        <dbReference type="PROSITE" id="PS50901"/>
    </source>
</evidence>
<keyword evidence="7 15" id="KW-0547">Nucleotide-binding</keyword>
<keyword evidence="5" id="KW-0132">Cell division</keyword>
<keyword evidence="6 17" id="KW-0812">Transmembrane</keyword>
<keyword evidence="11" id="KW-0238">DNA-binding</keyword>
<feature type="transmembrane region" description="Helical" evidence="17">
    <location>
        <begin position="44"/>
        <end position="66"/>
    </location>
</feature>
<feature type="region of interest" description="Disordered" evidence="16">
    <location>
        <begin position="266"/>
        <end position="324"/>
    </location>
</feature>
<evidence type="ECO:0000256" key="15">
    <source>
        <dbReference type="PROSITE-ProRule" id="PRU00289"/>
    </source>
</evidence>
<dbReference type="InterPro" id="IPR036390">
    <property type="entry name" value="WH_DNA-bd_sf"/>
</dbReference>
<evidence type="ECO:0000256" key="5">
    <source>
        <dbReference type="ARBA" id="ARBA00022618"/>
    </source>
</evidence>
<dbReference type="PANTHER" id="PTHR22683:SF41">
    <property type="entry name" value="DNA TRANSLOCASE FTSK"/>
    <property type="match status" value="1"/>
</dbReference>
<evidence type="ECO:0000256" key="1">
    <source>
        <dbReference type="ARBA" id="ARBA00004533"/>
    </source>
</evidence>
<evidence type="ECO:0000256" key="13">
    <source>
        <dbReference type="ARBA" id="ARBA00023306"/>
    </source>
</evidence>
<evidence type="ECO:0000313" key="19">
    <source>
        <dbReference type="EMBL" id="EHY32406.1"/>
    </source>
</evidence>
<dbReference type="GO" id="GO:0005524">
    <property type="term" value="F:ATP binding"/>
    <property type="evidence" value="ECO:0007669"/>
    <property type="project" value="UniProtKB-UniRule"/>
</dbReference>
<dbReference type="PANTHER" id="PTHR22683">
    <property type="entry name" value="SPORULATION PROTEIN RELATED"/>
    <property type="match status" value="1"/>
</dbReference>
<feature type="compositionally biased region" description="Acidic residues" evidence="16">
    <location>
        <begin position="710"/>
        <end position="720"/>
    </location>
</feature>
<dbReference type="Gene3D" id="1.10.10.10">
    <property type="entry name" value="Winged helix-like DNA-binding domain superfamily/Winged helix DNA-binding domain"/>
    <property type="match status" value="1"/>
</dbReference>
<dbReference type="AlphaFoldDB" id="H3KBV3"/>
<dbReference type="Pfam" id="PF17854">
    <property type="entry name" value="FtsK_alpha"/>
    <property type="match status" value="1"/>
</dbReference>
<evidence type="ECO:0000256" key="8">
    <source>
        <dbReference type="ARBA" id="ARBA00022829"/>
    </source>
</evidence>
<evidence type="ECO:0000256" key="12">
    <source>
        <dbReference type="ARBA" id="ARBA00023136"/>
    </source>
</evidence>
<reference evidence="19 20" key="1">
    <citation type="submission" date="2011-11" db="EMBL/GenBank/DDBJ databases">
        <authorList>
            <person name="Weinstock G."/>
            <person name="Sodergren E."/>
            <person name="Clifton S."/>
            <person name="Fulton L."/>
            <person name="Fulton B."/>
            <person name="Courtney L."/>
            <person name="Fronick C."/>
            <person name="Harrison M."/>
            <person name="Strong C."/>
            <person name="Farmer C."/>
            <person name="Delahaunty K."/>
            <person name="Markovic C."/>
            <person name="Hall O."/>
            <person name="Minx P."/>
            <person name="Tomlinson C."/>
            <person name="Mitreva M."/>
            <person name="Hou S."/>
            <person name="Chen J."/>
            <person name="Wollam A."/>
            <person name="Pepin K.H."/>
            <person name="Johnson M."/>
            <person name="Bhonagiri V."/>
            <person name="Zhang X."/>
            <person name="Suruliraj S."/>
            <person name="Warren W."/>
            <person name="Chinwalla A."/>
            <person name="Mardis E.R."/>
            <person name="Wilson R.K."/>
        </authorList>
    </citation>
    <scope>NUCLEOTIDE SEQUENCE [LARGE SCALE GENOMIC DNA]</scope>
    <source>
        <strain evidence="19 20">YIT 11816</strain>
    </source>
</reference>
<dbReference type="HOGENOM" id="CLU_001981_9_7_4"/>
<evidence type="ECO:0000256" key="9">
    <source>
        <dbReference type="ARBA" id="ARBA00022840"/>
    </source>
</evidence>